<reference evidence="2 3" key="1">
    <citation type="submission" date="2021-06" db="EMBL/GenBank/DDBJ databases">
        <authorList>
            <person name="Palmer J.M."/>
        </authorList>
    </citation>
    <scope>NUCLEOTIDE SEQUENCE [LARGE SCALE GENOMIC DNA]</scope>
    <source>
        <strain evidence="2 3">AS_MEX2019</strain>
        <tissue evidence="2">Muscle</tissue>
    </source>
</reference>
<organism evidence="2 3">
    <name type="scientific">Ameca splendens</name>
    <dbReference type="NCBI Taxonomy" id="208324"/>
    <lineage>
        <taxon>Eukaryota</taxon>
        <taxon>Metazoa</taxon>
        <taxon>Chordata</taxon>
        <taxon>Craniata</taxon>
        <taxon>Vertebrata</taxon>
        <taxon>Euteleostomi</taxon>
        <taxon>Actinopterygii</taxon>
        <taxon>Neopterygii</taxon>
        <taxon>Teleostei</taxon>
        <taxon>Neoteleostei</taxon>
        <taxon>Acanthomorphata</taxon>
        <taxon>Ovalentaria</taxon>
        <taxon>Atherinomorphae</taxon>
        <taxon>Cyprinodontiformes</taxon>
        <taxon>Goodeidae</taxon>
        <taxon>Ameca</taxon>
    </lineage>
</organism>
<proteinExistence type="predicted"/>
<gene>
    <name evidence="2" type="ORF">AMECASPLE_030450</name>
</gene>
<accession>A0ABV0YUL8</accession>
<protein>
    <submittedName>
        <fullName evidence="2">Uncharacterized protein</fullName>
    </submittedName>
</protein>
<evidence type="ECO:0000256" key="1">
    <source>
        <dbReference type="SAM" id="MobiDB-lite"/>
    </source>
</evidence>
<feature type="region of interest" description="Disordered" evidence="1">
    <location>
        <begin position="31"/>
        <end position="118"/>
    </location>
</feature>
<sequence>MPKDPNCDQPAVSADVLPEPVEEICFSYSNISRSNEGSNQNLLDVSPGTSSQTGDVRVDMEDEVQNSGVETENLDQAEPAKESVAVEIPENRDGAEISSQKSSDEETPDRHTKDEDQS</sequence>
<keyword evidence="3" id="KW-1185">Reference proteome</keyword>
<feature type="compositionally biased region" description="Polar residues" evidence="1">
    <location>
        <begin position="31"/>
        <end position="54"/>
    </location>
</feature>
<evidence type="ECO:0000313" key="3">
    <source>
        <dbReference type="Proteomes" id="UP001469553"/>
    </source>
</evidence>
<comment type="caution">
    <text evidence="2">The sequence shown here is derived from an EMBL/GenBank/DDBJ whole genome shotgun (WGS) entry which is preliminary data.</text>
</comment>
<dbReference type="EMBL" id="JAHRIP010041252">
    <property type="protein sequence ID" value="MEQ2297018.1"/>
    <property type="molecule type" value="Genomic_DNA"/>
</dbReference>
<dbReference type="Proteomes" id="UP001469553">
    <property type="component" value="Unassembled WGS sequence"/>
</dbReference>
<name>A0ABV0YUL8_9TELE</name>
<feature type="compositionally biased region" description="Basic and acidic residues" evidence="1">
    <location>
        <begin position="102"/>
        <end position="118"/>
    </location>
</feature>
<evidence type="ECO:0000313" key="2">
    <source>
        <dbReference type="EMBL" id="MEQ2297018.1"/>
    </source>
</evidence>